<protein>
    <submittedName>
        <fullName evidence="1">Uncharacterized protein</fullName>
    </submittedName>
</protein>
<dbReference type="STRING" id="861266.ARTSIC4J27_1583"/>
<dbReference type="AlphaFoldDB" id="A0A024H0C1"/>
<evidence type="ECO:0000313" key="2">
    <source>
        <dbReference type="Proteomes" id="UP000035722"/>
    </source>
</evidence>
<reference evidence="2" key="1">
    <citation type="journal article" date="2014" name="Genome Announc.">
        <title>Genome Sequence of Arthrobacter siccitolerans 4J27, a Xeroprotectant-Producing Desiccation-Tolerant Microorganism.</title>
        <authorList>
            <person name="Manzanera M."/>
            <person name="Santa-Cruz-Calvo L."/>
            <person name="Vilchez J.I."/>
            <person name="Garcia-Fontana C."/>
            <person name="Silva-Castro G.A."/>
            <person name="Calvo C."/>
            <person name="Gonzalez-Lopez J."/>
        </authorList>
    </citation>
    <scope>NUCLEOTIDE SEQUENCE [LARGE SCALE GENOMIC DNA]</scope>
    <source>
        <strain evidence="2">4J27</strain>
    </source>
</reference>
<evidence type="ECO:0000313" key="1">
    <source>
        <dbReference type="EMBL" id="CCQ45635.1"/>
    </source>
</evidence>
<gene>
    <name evidence="1" type="ORF">ARTSIC4J27_1583</name>
</gene>
<name>A0A024H0C1_9MICC</name>
<comment type="caution">
    <text evidence="1">The sequence shown here is derived from an EMBL/GenBank/DDBJ whole genome shotgun (WGS) entry which is preliminary data.</text>
</comment>
<keyword evidence="2" id="KW-1185">Reference proteome</keyword>
<dbReference type="Proteomes" id="UP000035722">
    <property type="component" value="Unassembled WGS sequence"/>
</dbReference>
<organism evidence="1 2">
    <name type="scientific">Pseudarthrobacter siccitolerans</name>
    <dbReference type="NCBI Taxonomy" id="861266"/>
    <lineage>
        <taxon>Bacteria</taxon>
        <taxon>Bacillati</taxon>
        <taxon>Actinomycetota</taxon>
        <taxon>Actinomycetes</taxon>
        <taxon>Micrococcales</taxon>
        <taxon>Micrococcaceae</taxon>
        <taxon>Pseudarthrobacter</taxon>
    </lineage>
</organism>
<accession>A0A024H0C1</accession>
<sequence>MRAFLIVYSTKDATDFHYHGGQAPVSKYPAAKLSDGVGA</sequence>
<dbReference type="EMBL" id="CAQI01000039">
    <property type="protein sequence ID" value="CCQ45635.1"/>
    <property type="molecule type" value="Genomic_DNA"/>
</dbReference>
<proteinExistence type="predicted"/>